<dbReference type="PROSITE" id="PS00518">
    <property type="entry name" value="ZF_RING_1"/>
    <property type="match status" value="1"/>
</dbReference>
<dbReference type="Pfam" id="PF13639">
    <property type="entry name" value="zf-RING_2"/>
    <property type="match status" value="1"/>
</dbReference>
<dbReference type="GO" id="GO:0061630">
    <property type="term" value="F:ubiquitin protein ligase activity"/>
    <property type="evidence" value="ECO:0007669"/>
    <property type="project" value="InterPro"/>
</dbReference>
<gene>
    <name evidence="7" type="ORF">R5R35_005410</name>
</gene>
<evidence type="ECO:0000256" key="1">
    <source>
        <dbReference type="ARBA" id="ARBA00022723"/>
    </source>
</evidence>
<evidence type="ECO:0000313" key="7">
    <source>
        <dbReference type="EMBL" id="KAK7863795.1"/>
    </source>
</evidence>
<keyword evidence="2 4" id="KW-0863">Zinc-finger</keyword>
<dbReference type="Gene3D" id="3.30.40.10">
    <property type="entry name" value="Zinc/RING finger domain, C3HC4 (zinc finger)"/>
    <property type="match status" value="1"/>
</dbReference>
<dbReference type="GO" id="GO:0033768">
    <property type="term" value="C:SUMO-targeted ubiquitin ligase complex"/>
    <property type="evidence" value="ECO:0007669"/>
    <property type="project" value="TreeGrafter"/>
</dbReference>
<dbReference type="PROSITE" id="PS50089">
    <property type="entry name" value="ZF_RING_2"/>
    <property type="match status" value="1"/>
</dbReference>
<dbReference type="InterPro" id="IPR017907">
    <property type="entry name" value="Znf_RING_CS"/>
</dbReference>
<dbReference type="AlphaFoldDB" id="A0AAN9VKY0"/>
<dbReference type="InterPro" id="IPR049627">
    <property type="entry name" value="SLX8"/>
</dbReference>
<feature type="domain" description="RING-type" evidence="6">
    <location>
        <begin position="120"/>
        <end position="161"/>
    </location>
</feature>
<dbReference type="InterPro" id="IPR013083">
    <property type="entry name" value="Znf_RING/FYVE/PHD"/>
</dbReference>
<reference evidence="7 8" key="1">
    <citation type="submission" date="2024-03" db="EMBL/GenBank/DDBJ databases">
        <title>The genome assembly and annotation of the cricket Gryllus longicercus Weissman &amp; Gray.</title>
        <authorList>
            <person name="Szrajer S."/>
            <person name="Gray D."/>
            <person name="Ylla G."/>
        </authorList>
    </citation>
    <scope>NUCLEOTIDE SEQUENCE [LARGE SCALE GENOMIC DNA]</scope>
    <source>
        <strain evidence="7">DAG 2021-001</strain>
        <tissue evidence="7">Whole body minus gut</tissue>
    </source>
</reference>
<dbReference type="GO" id="GO:0008270">
    <property type="term" value="F:zinc ion binding"/>
    <property type="evidence" value="ECO:0007669"/>
    <property type="project" value="UniProtKB-KW"/>
</dbReference>
<dbReference type="Proteomes" id="UP001378592">
    <property type="component" value="Unassembled WGS sequence"/>
</dbReference>
<evidence type="ECO:0000259" key="6">
    <source>
        <dbReference type="PROSITE" id="PS50089"/>
    </source>
</evidence>
<dbReference type="GO" id="GO:0140082">
    <property type="term" value="F:SUMO-ubiquitin ligase activity"/>
    <property type="evidence" value="ECO:0007669"/>
    <property type="project" value="TreeGrafter"/>
</dbReference>
<proteinExistence type="predicted"/>
<feature type="region of interest" description="Disordered" evidence="5">
    <location>
        <begin position="34"/>
        <end position="55"/>
    </location>
</feature>
<organism evidence="7 8">
    <name type="scientific">Gryllus longicercus</name>
    <dbReference type="NCBI Taxonomy" id="2509291"/>
    <lineage>
        <taxon>Eukaryota</taxon>
        <taxon>Metazoa</taxon>
        <taxon>Ecdysozoa</taxon>
        <taxon>Arthropoda</taxon>
        <taxon>Hexapoda</taxon>
        <taxon>Insecta</taxon>
        <taxon>Pterygota</taxon>
        <taxon>Neoptera</taxon>
        <taxon>Polyneoptera</taxon>
        <taxon>Orthoptera</taxon>
        <taxon>Ensifera</taxon>
        <taxon>Gryllidea</taxon>
        <taxon>Grylloidea</taxon>
        <taxon>Gryllidae</taxon>
        <taxon>Gryllinae</taxon>
        <taxon>Gryllus</taxon>
    </lineage>
</organism>
<keyword evidence="8" id="KW-1185">Reference proteome</keyword>
<dbReference type="GO" id="GO:0006511">
    <property type="term" value="P:ubiquitin-dependent protein catabolic process"/>
    <property type="evidence" value="ECO:0007669"/>
    <property type="project" value="TreeGrafter"/>
</dbReference>
<dbReference type="PANTHER" id="PTHR47094">
    <property type="entry name" value="ELFLESS, ISOFORM B"/>
    <property type="match status" value="1"/>
</dbReference>
<dbReference type="CDD" id="cd16448">
    <property type="entry name" value="RING-H2"/>
    <property type="match status" value="1"/>
</dbReference>
<evidence type="ECO:0000256" key="5">
    <source>
        <dbReference type="SAM" id="MobiDB-lite"/>
    </source>
</evidence>
<evidence type="ECO:0000313" key="8">
    <source>
        <dbReference type="Proteomes" id="UP001378592"/>
    </source>
</evidence>
<evidence type="ECO:0000256" key="4">
    <source>
        <dbReference type="PROSITE-ProRule" id="PRU00175"/>
    </source>
</evidence>
<accession>A0AAN9VKY0</accession>
<evidence type="ECO:0000256" key="2">
    <source>
        <dbReference type="ARBA" id="ARBA00022771"/>
    </source>
</evidence>
<keyword evidence="1" id="KW-0479">Metal-binding</keyword>
<protein>
    <recommendedName>
        <fullName evidence="6">RING-type domain-containing protein</fullName>
    </recommendedName>
</protein>
<evidence type="ECO:0000256" key="3">
    <source>
        <dbReference type="ARBA" id="ARBA00022833"/>
    </source>
</evidence>
<name>A0AAN9VKY0_9ORTH</name>
<dbReference type="GO" id="GO:0032183">
    <property type="term" value="F:SUMO binding"/>
    <property type="evidence" value="ECO:0007669"/>
    <property type="project" value="TreeGrafter"/>
</dbReference>
<dbReference type="InterPro" id="IPR001841">
    <property type="entry name" value="Znf_RING"/>
</dbReference>
<comment type="caution">
    <text evidence="7">The sequence shown here is derived from an EMBL/GenBank/DDBJ whole genome shotgun (WGS) entry which is preliminary data.</text>
</comment>
<keyword evidence="3" id="KW-0862">Zinc</keyword>
<dbReference type="SMART" id="SM00184">
    <property type="entry name" value="RING"/>
    <property type="match status" value="1"/>
</dbReference>
<dbReference type="PANTHER" id="PTHR47094:SF1">
    <property type="entry name" value="RING-TYPE E3 UBIQUITIN TRANSFERASE"/>
    <property type="match status" value="1"/>
</dbReference>
<dbReference type="SUPFAM" id="SSF57850">
    <property type="entry name" value="RING/U-box"/>
    <property type="match status" value="1"/>
</dbReference>
<feature type="region of interest" description="Disordered" evidence="5">
    <location>
        <begin position="1"/>
        <end position="20"/>
    </location>
</feature>
<feature type="compositionally biased region" description="Low complexity" evidence="5">
    <location>
        <begin position="39"/>
        <end position="55"/>
    </location>
</feature>
<sequence>MSQSNCQPLRSRRRNDVNRTSMISTIDLTYEDSLLPHGSPSSISSNETSNSSRNTSHAWEVIDLTAEPDIEMNEIRRQLAHNPLSMQDIHEMNELLGEEDDLLVPPNMPVFDKPTVQPTCPICFIELMTAESIMATKCGHVFCKNCILNYVEVNSNCPLCRKKVLTNQLLVIYLHG</sequence>
<dbReference type="EMBL" id="JAZDUA010000220">
    <property type="protein sequence ID" value="KAK7863795.1"/>
    <property type="molecule type" value="Genomic_DNA"/>
</dbReference>